<feature type="domain" description="DUF5681" evidence="2">
    <location>
        <begin position="9"/>
        <end position="80"/>
    </location>
</feature>
<gene>
    <name evidence="3" type="ORF">NWI01_25130</name>
</gene>
<feature type="region of interest" description="Disordered" evidence="1">
    <location>
        <begin position="1"/>
        <end position="34"/>
    </location>
</feature>
<dbReference type="RefSeq" id="WP_141384230.1">
    <property type="nucleotide sequence ID" value="NZ_BJNF01000071.1"/>
</dbReference>
<proteinExistence type="predicted"/>
<organism evidence="3 4">
    <name type="scientific">Nitrobacter winogradskyi</name>
    <name type="common">Nitrobacter agilis</name>
    <dbReference type="NCBI Taxonomy" id="913"/>
    <lineage>
        <taxon>Bacteria</taxon>
        <taxon>Pseudomonadati</taxon>
        <taxon>Pseudomonadota</taxon>
        <taxon>Alphaproteobacteria</taxon>
        <taxon>Hyphomicrobiales</taxon>
        <taxon>Nitrobacteraceae</taxon>
        <taxon>Nitrobacter</taxon>
    </lineage>
</organism>
<evidence type="ECO:0000313" key="4">
    <source>
        <dbReference type="Proteomes" id="UP000318825"/>
    </source>
</evidence>
<dbReference type="EMBL" id="BJNF01000071">
    <property type="protein sequence ID" value="GEC16621.1"/>
    <property type="molecule type" value="Genomic_DNA"/>
</dbReference>
<comment type="caution">
    <text evidence="3">The sequence shown here is derived from an EMBL/GenBank/DDBJ whole genome shotgun (WGS) entry which is preliminary data.</text>
</comment>
<evidence type="ECO:0000313" key="3">
    <source>
        <dbReference type="EMBL" id="GEC16621.1"/>
    </source>
</evidence>
<dbReference type="Pfam" id="PF18932">
    <property type="entry name" value="DUF5681"/>
    <property type="match status" value="1"/>
</dbReference>
<accession>A0A4Y3WEN9</accession>
<evidence type="ECO:0000256" key="1">
    <source>
        <dbReference type="SAM" id="MobiDB-lite"/>
    </source>
</evidence>
<dbReference type="Proteomes" id="UP000318825">
    <property type="component" value="Unassembled WGS sequence"/>
</dbReference>
<sequence length="117" mass="12638">MGKGRPPIATRFKPGKSGNPKGRPKGSKNAANLAKTELNGKVVVTLNGRKKSMTVAEISSRRLGDKAMAGDAKAFSFLFAISGVGHDTDESQTDRLTTPEQDQAILAEYFKRRGFKE</sequence>
<dbReference type="AlphaFoldDB" id="A0A4Y3WEN9"/>
<name>A0A4Y3WEN9_NITWI</name>
<dbReference type="InterPro" id="IPR043736">
    <property type="entry name" value="DUF5681"/>
</dbReference>
<reference evidence="3 4" key="1">
    <citation type="submission" date="2019-06" db="EMBL/GenBank/DDBJ databases">
        <title>Whole genome shotgun sequence of Nitrobacter winogradskyi NBRC 14297.</title>
        <authorList>
            <person name="Hosoyama A."/>
            <person name="Uohara A."/>
            <person name="Ohji S."/>
            <person name="Ichikawa N."/>
        </authorList>
    </citation>
    <scope>NUCLEOTIDE SEQUENCE [LARGE SCALE GENOMIC DNA]</scope>
    <source>
        <strain evidence="3 4">NBRC 14297</strain>
    </source>
</reference>
<dbReference type="OrthoDB" id="2086138at2"/>
<protein>
    <recommendedName>
        <fullName evidence="2">DUF5681 domain-containing protein</fullName>
    </recommendedName>
</protein>
<evidence type="ECO:0000259" key="2">
    <source>
        <dbReference type="Pfam" id="PF18932"/>
    </source>
</evidence>